<dbReference type="AlphaFoldDB" id="A0A926VFQ8"/>
<gene>
    <name evidence="2" type="ORF">H6G03_17960</name>
</gene>
<name>A0A926VFQ8_9CYAN</name>
<evidence type="ECO:0000256" key="1">
    <source>
        <dbReference type="SAM" id="SignalP"/>
    </source>
</evidence>
<feature type="chain" id="PRO_5037266536" evidence="1">
    <location>
        <begin position="30"/>
        <end position="149"/>
    </location>
</feature>
<sequence>MSIRRSGLIGAAMVSTFCTLFAFASQANAEPLNPRRTYISPRSYGIDELFDRTFFSHDREAFRNRSIERQLNLLFGPYVENEINSDAKAIHQLYKNVLREQTSSDPYLRTPDLPNPYNSSLLQLPSFNSYKGNTSVPGTEFIYQEQPPR</sequence>
<reference evidence="2" key="1">
    <citation type="journal article" date="2015" name="ISME J.">
        <title>Draft Genome Sequence of Streptomyces incarnatus NRRL8089, which Produces the Nucleoside Antibiotic Sinefungin.</title>
        <authorList>
            <person name="Oshima K."/>
            <person name="Hattori M."/>
            <person name="Shimizu H."/>
            <person name="Fukuda K."/>
            <person name="Nemoto M."/>
            <person name="Inagaki K."/>
            <person name="Tamura T."/>
        </authorList>
    </citation>
    <scope>NUCLEOTIDE SEQUENCE</scope>
    <source>
        <strain evidence="2">FACHB-1375</strain>
    </source>
</reference>
<feature type="signal peptide" evidence="1">
    <location>
        <begin position="1"/>
        <end position="29"/>
    </location>
</feature>
<dbReference type="Proteomes" id="UP000641646">
    <property type="component" value="Unassembled WGS sequence"/>
</dbReference>
<organism evidence="2 3">
    <name type="scientific">Aerosakkonema funiforme FACHB-1375</name>
    <dbReference type="NCBI Taxonomy" id="2949571"/>
    <lineage>
        <taxon>Bacteria</taxon>
        <taxon>Bacillati</taxon>
        <taxon>Cyanobacteriota</taxon>
        <taxon>Cyanophyceae</taxon>
        <taxon>Oscillatoriophycideae</taxon>
        <taxon>Aerosakkonematales</taxon>
        <taxon>Aerosakkonemataceae</taxon>
        <taxon>Aerosakkonema</taxon>
    </lineage>
</organism>
<reference evidence="2" key="2">
    <citation type="submission" date="2020-08" db="EMBL/GenBank/DDBJ databases">
        <authorList>
            <person name="Chen M."/>
            <person name="Teng W."/>
            <person name="Zhao L."/>
            <person name="Hu C."/>
            <person name="Zhou Y."/>
            <person name="Han B."/>
            <person name="Song L."/>
            <person name="Shu W."/>
        </authorList>
    </citation>
    <scope>NUCLEOTIDE SEQUENCE</scope>
    <source>
        <strain evidence="2">FACHB-1375</strain>
    </source>
</reference>
<evidence type="ECO:0000313" key="3">
    <source>
        <dbReference type="Proteomes" id="UP000641646"/>
    </source>
</evidence>
<keyword evidence="1" id="KW-0732">Signal</keyword>
<comment type="caution">
    <text evidence="2">The sequence shown here is derived from an EMBL/GenBank/DDBJ whole genome shotgun (WGS) entry which is preliminary data.</text>
</comment>
<keyword evidence="3" id="KW-1185">Reference proteome</keyword>
<accession>A0A926VFQ8</accession>
<evidence type="ECO:0000313" key="2">
    <source>
        <dbReference type="EMBL" id="MBD2182926.1"/>
    </source>
</evidence>
<protein>
    <submittedName>
        <fullName evidence="2">Uncharacterized protein</fullName>
    </submittedName>
</protein>
<proteinExistence type="predicted"/>
<dbReference type="RefSeq" id="WP_190466207.1">
    <property type="nucleotide sequence ID" value="NZ_JACJPW010000045.1"/>
</dbReference>
<dbReference type="EMBL" id="JACJPW010000045">
    <property type="protein sequence ID" value="MBD2182926.1"/>
    <property type="molecule type" value="Genomic_DNA"/>
</dbReference>